<dbReference type="InterPro" id="IPR000383">
    <property type="entry name" value="Xaa-Pro-like_dom"/>
</dbReference>
<dbReference type="Gene3D" id="3.40.50.1820">
    <property type="entry name" value="alpha/beta hydrolase"/>
    <property type="match status" value="2"/>
</dbReference>
<evidence type="ECO:0000256" key="1">
    <source>
        <dbReference type="ARBA" id="ARBA00022801"/>
    </source>
</evidence>
<protein>
    <submittedName>
        <fullName evidence="3">Peptidase S15</fullName>
    </submittedName>
</protein>
<keyword evidence="4" id="KW-1185">Reference proteome</keyword>
<sequence length="676" mass="75987">MIFVDDFPEAVTIHDHVVIPMKDGVELSARIWLPDCARDAPVPAVLEYIPYRKRFGSAARDELTHGYLAGHGYACVRVDIRGSGESEGVLTDEYLPRELEDGLAIIHWLAAQDWCDGSVGMMGISWGGFNALQIAALQPEPLKAIMAASASDDRFADDVHHMGGCVLGDNLSWASVMFAYNSMPPDPDLVGPKWRDMWFERLEGSGFWLDKWLRHQRRDDYWKHGSVCEDYSAVRIPVMAVSGWADGYTNAVFRLLRNLGGPRRGLVGPWAHTYPHLGKPGPAIHFLKELVRWWDHWLKGKSNGVMDEPMLLTWMQDSEPPKSSYAERDGHWVAEETWPSPGVKPRSFALGRGLLLDPQDRSGECAPASLSIQSPLSTGLFAGKWCAYASGPDLAHDQRQEDGGALVFETEPLAEAIQVLGAAELTLELSVDRPVAMVAARLSDVRPDGSATRFTYGLLNLSHRKSREHPEPMVPGERQTITFRLNHIGQMIPAGHRLRLSLSTSYWPLAWPSPEPVCLTVHLAGSRLDLPVRHAPHVGHERPKFGDPQIAKPEPKLMLEPEEHDWIVHRHLARDSSVLEVINDEGLYAHEYTGLRVGTHAREWYRSLGNDHGSVEGETRWTRTLAREGWNIRTETRTLMRSDAENFYLEGDLDAFEDEDRVFCRTWSRTIPRDLA</sequence>
<dbReference type="NCBIfam" id="TIGR00976">
    <property type="entry name" value="CocE_NonD"/>
    <property type="match status" value="1"/>
</dbReference>
<dbReference type="SMART" id="SM00939">
    <property type="entry name" value="PepX_C"/>
    <property type="match status" value="1"/>
</dbReference>
<evidence type="ECO:0000313" key="4">
    <source>
        <dbReference type="Proteomes" id="UP000027866"/>
    </source>
</evidence>
<accession>A0A074N4I9</accession>
<dbReference type="RefSeq" id="WP_034904498.1">
    <property type="nucleotide sequence ID" value="NZ_CP017057.1"/>
</dbReference>
<dbReference type="SUPFAM" id="SSF49785">
    <property type="entry name" value="Galactose-binding domain-like"/>
    <property type="match status" value="1"/>
</dbReference>
<name>A0A074N4I9_9SPHN</name>
<comment type="caution">
    <text evidence="3">The sequence shown here is derived from an EMBL/GenBank/DDBJ whole genome shotgun (WGS) entry which is preliminary data.</text>
</comment>
<dbReference type="EMBL" id="JMIX01000008">
    <property type="protein sequence ID" value="KEO92912.1"/>
    <property type="molecule type" value="Genomic_DNA"/>
</dbReference>
<dbReference type="InterPro" id="IPR008979">
    <property type="entry name" value="Galactose-bd-like_sf"/>
</dbReference>
<dbReference type="GO" id="GO:0008239">
    <property type="term" value="F:dipeptidyl-peptidase activity"/>
    <property type="evidence" value="ECO:0007669"/>
    <property type="project" value="InterPro"/>
</dbReference>
<dbReference type="InterPro" id="IPR005674">
    <property type="entry name" value="CocE/Ser_esterase"/>
</dbReference>
<dbReference type="KEGG" id="elq:Ga0102493_111765"/>
<reference evidence="3 4" key="1">
    <citation type="submission" date="2014-04" db="EMBL/GenBank/DDBJ databases">
        <title>A comprehensive comparison of genomes of Erythrobacter spp. Strains.</title>
        <authorList>
            <person name="Zheng Q."/>
        </authorList>
    </citation>
    <scope>NUCLEOTIDE SEQUENCE [LARGE SCALE GENOMIC DNA]</scope>
    <source>
        <strain evidence="3 4">DSM 8509</strain>
    </source>
</reference>
<dbReference type="PATRIC" id="fig|39960.10.peg.850"/>
<evidence type="ECO:0000313" key="3">
    <source>
        <dbReference type="EMBL" id="KEO92912.1"/>
    </source>
</evidence>
<dbReference type="Pfam" id="PF08530">
    <property type="entry name" value="PepX_C"/>
    <property type="match status" value="1"/>
</dbReference>
<dbReference type="InterPro" id="IPR050585">
    <property type="entry name" value="Xaa-Pro_dipeptidyl-ppase/CocE"/>
</dbReference>
<dbReference type="OrthoDB" id="9806163at2"/>
<dbReference type="InterPro" id="IPR029058">
    <property type="entry name" value="AB_hydrolase_fold"/>
</dbReference>
<dbReference type="InterPro" id="IPR013736">
    <property type="entry name" value="Xaa-Pro_dipept_C"/>
</dbReference>
<evidence type="ECO:0000259" key="2">
    <source>
        <dbReference type="SMART" id="SM00939"/>
    </source>
</evidence>
<dbReference type="Proteomes" id="UP000027866">
    <property type="component" value="Unassembled WGS sequence"/>
</dbReference>
<gene>
    <name evidence="3" type="ORF">EH32_14060</name>
</gene>
<organism evidence="3 4">
    <name type="scientific">Erythrobacter litoralis</name>
    <dbReference type="NCBI Taxonomy" id="39960"/>
    <lineage>
        <taxon>Bacteria</taxon>
        <taxon>Pseudomonadati</taxon>
        <taxon>Pseudomonadota</taxon>
        <taxon>Alphaproteobacteria</taxon>
        <taxon>Sphingomonadales</taxon>
        <taxon>Erythrobacteraceae</taxon>
        <taxon>Erythrobacter/Porphyrobacter group</taxon>
        <taxon>Erythrobacter</taxon>
    </lineage>
</organism>
<dbReference type="AlphaFoldDB" id="A0A074N4I9"/>
<keyword evidence="1" id="KW-0378">Hydrolase</keyword>
<dbReference type="PANTHER" id="PTHR43056:SF10">
    <property type="entry name" value="COCE_NOND FAMILY, PUTATIVE (AFU_ORTHOLOGUE AFUA_7G00600)-RELATED"/>
    <property type="match status" value="1"/>
</dbReference>
<proteinExistence type="predicted"/>
<feature type="domain" description="Xaa-Pro dipeptidyl-peptidase C-terminal" evidence="2">
    <location>
        <begin position="291"/>
        <end position="550"/>
    </location>
</feature>
<dbReference type="PANTHER" id="PTHR43056">
    <property type="entry name" value="PEPTIDASE S9 PROLYL OLIGOPEPTIDASE"/>
    <property type="match status" value="1"/>
</dbReference>
<dbReference type="SUPFAM" id="SSF53474">
    <property type="entry name" value="alpha/beta-Hydrolases"/>
    <property type="match status" value="1"/>
</dbReference>
<dbReference type="Gene3D" id="2.60.120.260">
    <property type="entry name" value="Galactose-binding domain-like"/>
    <property type="match status" value="1"/>
</dbReference>
<dbReference type="Pfam" id="PF02129">
    <property type="entry name" value="Peptidase_S15"/>
    <property type="match status" value="1"/>
</dbReference>